<sequence>MAVAQTNVMNSYLPGFSVLVILIDPVQVLDLENQRKKILERRIKGRELRLL</sequence>
<evidence type="ECO:0000313" key="1">
    <source>
        <dbReference type="EMBL" id="CAK5060996.1"/>
    </source>
</evidence>
<evidence type="ECO:0000313" key="2">
    <source>
        <dbReference type="Proteomes" id="UP001497535"/>
    </source>
</evidence>
<organism evidence="1 2">
    <name type="scientific">Meloidogyne enterolobii</name>
    <name type="common">Root-knot nematode worm</name>
    <name type="synonym">Meloidogyne mayaguensis</name>
    <dbReference type="NCBI Taxonomy" id="390850"/>
    <lineage>
        <taxon>Eukaryota</taxon>
        <taxon>Metazoa</taxon>
        <taxon>Ecdysozoa</taxon>
        <taxon>Nematoda</taxon>
        <taxon>Chromadorea</taxon>
        <taxon>Rhabditida</taxon>
        <taxon>Tylenchina</taxon>
        <taxon>Tylenchomorpha</taxon>
        <taxon>Tylenchoidea</taxon>
        <taxon>Meloidogynidae</taxon>
        <taxon>Meloidogyninae</taxon>
        <taxon>Meloidogyne</taxon>
    </lineage>
</organism>
<protein>
    <submittedName>
        <fullName evidence="1">Uncharacterized protein</fullName>
    </submittedName>
</protein>
<gene>
    <name evidence="1" type="ORF">MENTE1834_LOCUS16110</name>
</gene>
<keyword evidence="2" id="KW-1185">Reference proteome</keyword>
<dbReference type="Proteomes" id="UP001497535">
    <property type="component" value="Unassembled WGS sequence"/>
</dbReference>
<proteinExistence type="predicted"/>
<comment type="caution">
    <text evidence="1">The sequence shown here is derived from an EMBL/GenBank/DDBJ whole genome shotgun (WGS) entry which is preliminary data.</text>
</comment>
<reference evidence="1" key="1">
    <citation type="submission" date="2023-11" db="EMBL/GenBank/DDBJ databases">
        <authorList>
            <person name="Poullet M."/>
        </authorList>
    </citation>
    <scope>NUCLEOTIDE SEQUENCE</scope>
    <source>
        <strain evidence="1">E1834</strain>
    </source>
</reference>
<accession>A0ACB0YSZ5</accession>
<dbReference type="EMBL" id="CAVMJV010000018">
    <property type="protein sequence ID" value="CAK5060996.1"/>
    <property type="molecule type" value="Genomic_DNA"/>
</dbReference>
<name>A0ACB0YSZ5_MELEN</name>